<evidence type="ECO:0000256" key="1">
    <source>
        <dbReference type="SAM" id="Phobius"/>
    </source>
</evidence>
<dbReference type="Pfam" id="PF19578">
    <property type="entry name" value="DUF6090"/>
    <property type="match status" value="1"/>
</dbReference>
<organism evidence="2 3">
    <name type="scientific">Muriicola soli</name>
    <dbReference type="NCBI Taxonomy" id="2507538"/>
    <lineage>
        <taxon>Bacteria</taxon>
        <taxon>Pseudomonadati</taxon>
        <taxon>Bacteroidota</taxon>
        <taxon>Flavobacteriia</taxon>
        <taxon>Flavobacteriales</taxon>
        <taxon>Flavobacteriaceae</taxon>
        <taxon>Muriicola</taxon>
    </lineage>
</organism>
<reference evidence="2 3" key="1">
    <citation type="submission" date="2019-01" db="EMBL/GenBank/DDBJ databases">
        <title>Muriicola soli sp. nov., isolated from soil.</title>
        <authorList>
            <person name="Kang H.J."/>
            <person name="Kim S.B."/>
        </authorList>
    </citation>
    <scope>NUCLEOTIDE SEQUENCE [LARGE SCALE GENOMIC DNA]</scope>
    <source>
        <strain evidence="2 3">MMS17-SY002</strain>
    </source>
</reference>
<sequence>MIKFFRKIRQQLISDNRIGKYLFYAIGEILLVVIGIVIALQIDNWNENRKSRLKEKVLLNQLKQEFTNDLNQIRNKTQQRNNIIYSSKKLLEYIDNDHLDNPDSIVYYLQRTVFIPTFNTSSKDFFTARDVGLIENDSLRALLADWPSQVDQLVEEEQQWVFYRDNYHIKFLTQHFRTRNIYDSVQEDMEMMETVFLDKSKSFNNRIGKSNRTTDPNLLLEEEDLEDHLGFSIMIHSIGNIQAETLSQHIKKILEQIDE</sequence>
<evidence type="ECO:0000313" key="3">
    <source>
        <dbReference type="Proteomes" id="UP000290889"/>
    </source>
</evidence>
<keyword evidence="1" id="KW-1133">Transmembrane helix</keyword>
<proteinExistence type="predicted"/>
<protein>
    <submittedName>
        <fullName evidence="2">Uncharacterized protein</fullName>
    </submittedName>
</protein>
<dbReference type="KEGG" id="mur:EQY75_12800"/>
<evidence type="ECO:0000313" key="2">
    <source>
        <dbReference type="EMBL" id="QBA65331.1"/>
    </source>
</evidence>
<keyword evidence="1" id="KW-0812">Transmembrane</keyword>
<dbReference type="InterPro" id="IPR045749">
    <property type="entry name" value="DUF6090"/>
</dbReference>
<feature type="transmembrane region" description="Helical" evidence="1">
    <location>
        <begin position="21"/>
        <end position="42"/>
    </location>
</feature>
<dbReference type="Proteomes" id="UP000290889">
    <property type="component" value="Chromosome"/>
</dbReference>
<keyword evidence="3" id="KW-1185">Reference proteome</keyword>
<keyword evidence="1" id="KW-0472">Membrane</keyword>
<dbReference type="OrthoDB" id="821805at2"/>
<dbReference type="EMBL" id="CP035544">
    <property type="protein sequence ID" value="QBA65331.1"/>
    <property type="molecule type" value="Genomic_DNA"/>
</dbReference>
<name>A0A411EC66_9FLAO</name>
<gene>
    <name evidence="2" type="ORF">EQY75_12800</name>
</gene>
<dbReference type="AlphaFoldDB" id="A0A411EC66"/>
<dbReference type="RefSeq" id="WP_129606456.1">
    <property type="nucleotide sequence ID" value="NZ_CP035544.1"/>
</dbReference>
<accession>A0A411EC66</accession>